<dbReference type="Proteomes" id="UP000250043">
    <property type="component" value="Unassembled WGS sequence"/>
</dbReference>
<evidence type="ECO:0000313" key="1">
    <source>
        <dbReference type="EMBL" id="OCH86264.1"/>
    </source>
</evidence>
<accession>A0A8E2AQS8</accession>
<dbReference type="AlphaFoldDB" id="A0A8E2AQS8"/>
<name>A0A8E2AQS8_9APHY</name>
<reference evidence="1 2" key="1">
    <citation type="submission" date="2016-07" db="EMBL/GenBank/DDBJ databases">
        <title>Draft genome of the white-rot fungus Obba rivulosa 3A-2.</title>
        <authorList>
            <consortium name="DOE Joint Genome Institute"/>
            <person name="Miettinen O."/>
            <person name="Riley R."/>
            <person name="Acob R."/>
            <person name="Barry K."/>
            <person name="Cullen D."/>
            <person name="De Vries R."/>
            <person name="Hainaut M."/>
            <person name="Hatakka A."/>
            <person name="Henrissat B."/>
            <person name="Hilden K."/>
            <person name="Kuo R."/>
            <person name="Labutti K."/>
            <person name="Lipzen A."/>
            <person name="Makela M.R."/>
            <person name="Sandor L."/>
            <person name="Spatafora J.W."/>
            <person name="Grigoriev I.V."/>
            <person name="Hibbett D.S."/>
        </authorList>
    </citation>
    <scope>NUCLEOTIDE SEQUENCE [LARGE SCALE GENOMIC DNA]</scope>
    <source>
        <strain evidence="1 2">3A-2</strain>
    </source>
</reference>
<protein>
    <submittedName>
        <fullName evidence="1">Uncharacterized protein</fullName>
    </submittedName>
</protein>
<organism evidence="1 2">
    <name type="scientific">Obba rivulosa</name>
    <dbReference type="NCBI Taxonomy" id="1052685"/>
    <lineage>
        <taxon>Eukaryota</taxon>
        <taxon>Fungi</taxon>
        <taxon>Dikarya</taxon>
        <taxon>Basidiomycota</taxon>
        <taxon>Agaricomycotina</taxon>
        <taxon>Agaricomycetes</taxon>
        <taxon>Polyporales</taxon>
        <taxon>Gelatoporiaceae</taxon>
        <taxon>Obba</taxon>
    </lineage>
</organism>
<keyword evidence="2" id="KW-1185">Reference proteome</keyword>
<gene>
    <name evidence="1" type="ORF">OBBRIDRAFT_248417</name>
</gene>
<sequence length="222" mass="25431">MEFRHLNEVQHATASWEDLQYVAGPVYSIWALALPFRVQHLALVVDSKLDWQRLWSVVREIDTSRNTLDLKLLLPDPRTHPDFLGKLFEIMAASKVSHIALRFQSWMSADFSIDYLTSALTTIAQSSFITYLELDLSPALSNNRAGLEFINASHSLKMRLRECVAQEILAKAPSLRQLLFTTSMRKSMLWTKPQEDRDVLVMTILSPQECGKFRDTEGMMTV</sequence>
<evidence type="ECO:0000313" key="2">
    <source>
        <dbReference type="Proteomes" id="UP000250043"/>
    </source>
</evidence>
<proteinExistence type="predicted"/>
<dbReference type="EMBL" id="KV722536">
    <property type="protein sequence ID" value="OCH86264.1"/>
    <property type="molecule type" value="Genomic_DNA"/>
</dbReference>